<comment type="cofactor">
    <cofactor evidence="6">
        <name>Ca(2+)</name>
        <dbReference type="ChEBI" id="CHEBI:29108"/>
    </cofactor>
</comment>
<dbReference type="GO" id="GO:0005975">
    <property type="term" value="P:carbohydrate metabolic process"/>
    <property type="evidence" value="ECO:0007669"/>
    <property type="project" value="InterPro"/>
</dbReference>
<dbReference type="AlphaFoldDB" id="A0A5K4F5Q0"/>
<evidence type="ECO:0000256" key="4">
    <source>
        <dbReference type="ARBA" id="ARBA00023180"/>
    </source>
</evidence>
<dbReference type="PANTHER" id="PTHR45679:SF6">
    <property type="entry name" value="ER DEGRADATION-ENHANCING ALPHA-MANNOSIDASE-LIKE PROTEIN 2"/>
    <property type="match status" value="1"/>
</dbReference>
<reference evidence="9" key="1">
    <citation type="journal article" date="2012" name="PLoS Negl. Trop. Dis.">
        <title>A systematically improved high quality genome and transcriptome of the human blood fluke Schistosoma mansoni.</title>
        <authorList>
            <person name="Protasio A.V."/>
            <person name="Tsai I.J."/>
            <person name="Babbage A."/>
            <person name="Nichol S."/>
            <person name="Hunt M."/>
            <person name="Aslett M.A."/>
            <person name="De Silva N."/>
            <person name="Velarde G.S."/>
            <person name="Anderson T.J."/>
            <person name="Clark R.C."/>
            <person name="Davidson C."/>
            <person name="Dillon G.P."/>
            <person name="Holroyd N.E."/>
            <person name="LoVerde P.T."/>
            <person name="Lloyd C."/>
            <person name="McQuillan J."/>
            <person name="Oliveira G."/>
            <person name="Otto T.D."/>
            <person name="Parker-Manuel S.J."/>
            <person name="Quail M.A."/>
            <person name="Wilson R.A."/>
            <person name="Zerlotini A."/>
            <person name="Dunne D.W."/>
            <person name="Berriman M."/>
        </authorList>
    </citation>
    <scope>NUCLEOTIDE SEQUENCE [LARGE SCALE GENOMIC DNA]</scope>
    <source>
        <strain evidence="9">Puerto Rican</strain>
    </source>
</reference>
<evidence type="ECO:0000313" key="9">
    <source>
        <dbReference type="Proteomes" id="UP000008854"/>
    </source>
</evidence>
<keyword evidence="6" id="KW-0106">Calcium</keyword>
<feature type="active site" evidence="5">
    <location>
        <position position="365"/>
    </location>
</feature>
<dbReference type="GO" id="GO:0005509">
    <property type="term" value="F:calcium ion binding"/>
    <property type="evidence" value="ECO:0007669"/>
    <property type="project" value="InterPro"/>
</dbReference>
<evidence type="ECO:0000256" key="5">
    <source>
        <dbReference type="PIRSR" id="PIRSR601382-1"/>
    </source>
</evidence>
<feature type="active site" description="Proton donor" evidence="5">
    <location>
        <position position="344"/>
    </location>
</feature>
<keyword evidence="7" id="KW-0326">Glycosidase</keyword>
<organism evidence="9 10">
    <name type="scientific">Schistosoma mansoni</name>
    <name type="common">Blood fluke</name>
    <dbReference type="NCBI Taxonomy" id="6183"/>
    <lineage>
        <taxon>Eukaryota</taxon>
        <taxon>Metazoa</taxon>
        <taxon>Spiralia</taxon>
        <taxon>Lophotrochozoa</taxon>
        <taxon>Platyhelminthes</taxon>
        <taxon>Trematoda</taxon>
        <taxon>Digenea</taxon>
        <taxon>Strigeidida</taxon>
        <taxon>Schistosomatoidea</taxon>
        <taxon>Schistosomatidae</taxon>
        <taxon>Schistosoma</taxon>
    </lineage>
</organism>
<evidence type="ECO:0000256" key="3">
    <source>
        <dbReference type="ARBA" id="ARBA00022824"/>
    </source>
</evidence>
<keyword evidence="7" id="KW-0378">Hydrolase</keyword>
<keyword evidence="9" id="KW-1185">Reference proteome</keyword>
<dbReference type="InterPro" id="IPR036026">
    <property type="entry name" value="Seven-hairpin_glycosidases"/>
</dbReference>
<dbReference type="GO" id="GO:0016020">
    <property type="term" value="C:membrane"/>
    <property type="evidence" value="ECO:0007669"/>
    <property type="project" value="InterPro"/>
</dbReference>
<dbReference type="WBParaSite" id="Smp_312760.1">
    <property type="protein sequence ID" value="Smp_312760.1"/>
    <property type="gene ID" value="Smp_312760"/>
</dbReference>
<dbReference type="STRING" id="6183.A0A5K4F5Q0"/>
<dbReference type="PANTHER" id="PTHR45679">
    <property type="entry name" value="ER DEGRADATION-ENHANCING ALPHA-MANNOSIDASE-LIKE PROTEIN 2"/>
    <property type="match status" value="1"/>
</dbReference>
<proteinExistence type="inferred from homology"/>
<sequence>MFWINVMISLLAVTHGEVGLAHNMENLKDRVRKIFYHAYDNYLKYAYPLDELRPLSCDGHDTWGSFSLTLVDALDTLVIMDNVTEFRRAARALLDHLDSEKNVNASVFETNIRVVGGLISAHLLSHRAGFEVEPSWPCSGPLLRQAEVFASKLLPAFNTPTGMPYGTVNFKLGGVLKGETSITCVAGIGTFILEFGALSRLTGDPRYEAVATRALKAMWKYRSSLGLLGNHIDVITGSWTARDATIGSGVDSYFEYLVKGAALFRLPELDSMFREYRLAIEKHIRHGDWNPMINKDKGGVTMAVFQSLEAFWPGLLALTGDIEGARRHLIAYHEIWRKYGFLPEFYSLSDHKAYKGREAYPLRPELIESILYVYRATRDPALIDMGVDILTSIEVSARTPCGFATVSDVTKHTLEDRMESFFLSETTKYLYLLFDENNFIHQLPGEKTSLEGSRLPSGLQCFPESGGYIFNTEAHPIDPGALNCCFAPQLDEVEQASKVETLFSDSNHLKMPNNREFDSDTNTSDQITEIDLLSTIDSVFSEHVQSQLGYSSSDAFTWIINQSSSNCFNNVYFDSNLIVSWIELREIIKSSVLENEKENDKLNKFSFLDSTKPPLLTCPYPSFQNRFGLSGLLTST</sequence>
<evidence type="ECO:0000256" key="2">
    <source>
        <dbReference type="ARBA" id="ARBA00007658"/>
    </source>
</evidence>
<name>A0A5K4F5Q0_SCHMA</name>
<accession>A0A5K4F5Q0</accession>
<protein>
    <recommendedName>
        <fullName evidence="7">alpha-1,2-Mannosidase</fullName>
        <ecNumber evidence="7">3.2.1.-</ecNumber>
    </recommendedName>
</protein>
<dbReference type="EC" id="3.2.1.-" evidence="7"/>
<dbReference type="GO" id="GO:0044322">
    <property type="term" value="C:endoplasmic reticulum quality control compartment"/>
    <property type="evidence" value="ECO:0007669"/>
    <property type="project" value="GOC"/>
</dbReference>
<evidence type="ECO:0000256" key="8">
    <source>
        <dbReference type="SAM" id="SignalP"/>
    </source>
</evidence>
<evidence type="ECO:0000256" key="6">
    <source>
        <dbReference type="PIRSR" id="PIRSR601382-2"/>
    </source>
</evidence>
<dbReference type="GO" id="GO:0004571">
    <property type="term" value="F:mannosyl-oligosaccharide 1,2-alpha-mannosidase activity"/>
    <property type="evidence" value="ECO:0007669"/>
    <property type="project" value="InterPro"/>
</dbReference>
<keyword evidence="4" id="KW-0325">Glycoprotein</keyword>
<feature type="binding site" evidence="6">
    <location>
        <position position="472"/>
    </location>
    <ligand>
        <name>Ca(2+)</name>
        <dbReference type="ChEBI" id="CHEBI:29108"/>
    </ligand>
</feature>
<dbReference type="Gene3D" id="1.50.10.10">
    <property type="match status" value="1"/>
</dbReference>
<dbReference type="InParanoid" id="A0A5K4F5Q0"/>
<keyword evidence="8" id="KW-0732">Signal</keyword>
<feature type="chain" id="PRO_5024350893" description="alpha-1,2-Mannosidase" evidence="8">
    <location>
        <begin position="17"/>
        <end position="636"/>
    </location>
</feature>
<feature type="active site" evidence="5">
    <location>
        <position position="251"/>
    </location>
</feature>
<comment type="subcellular location">
    <subcellularLocation>
        <location evidence="1">Endoplasmic reticulum</location>
    </subcellularLocation>
</comment>
<evidence type="ECO:0000313" key="10">
    <source>
        <dbReference type="WBParaSite" id="Smp_312760.1"/>
    </source>
</evidence>
<keyword evidence="6" id="KW-0479">Metal-binding</keyword>
<dbReference type="Proteomes" id="UP000008854">
    <property type="component" value="Unassembled WGS sequence"/>
</dbReference>
<keyword evidence="3" id="KW-0256">Endoplasmic reticulum</keyword>
<comment type="similarity">
    <text evidence="2 7">Belongs to the glycosyl hydrolase 47 family.</text>
</comment>
<feature type="signal peptide" evidence="8">
    <location>
        <begin position="1"/>
        <end position="16"/>
    </location>
</feature>
<dbReference type="SUPFAM" id="SSF48225">
    <property type="entry name" value="Seven-hairpin glycosidases"/>
    <property type="match status" value="1"/>
</dbReference>
<dbReference type="Pfam" id="PF01532">
    <property type="entry name" value="Glyco_hydro_47"/>
    <property type="match status" value="1"/>
</dbReference>
<dbReference type="InterPro" id="IPR012341">
    <property type="entry name" value="6hp_glycosidase-like_sf"/>
</dbReference>
<dbReference type="InterPro" id="IPR001382">
    <property type="entry name" value="Glyco_hydro_47"/>
</dbReference>
<evidence type="ECO:0000256" key="7">
    <source>
        <dbReference type="RuleBase" id="RU361193"/>
    </source>
</evidence>
<dbReference type="GO" id="GO:1904380">
    <property type="term" value="P:endoplasmic reticulum mannose trimming"/>
    <property type="evidence" value="ECO:0007669"/>
    <property type="project" value="InterPro"/>
</dbReference>
<dbReference type="PRINTS" id="PR00747">
    <property type="entry name" value="GLYHDRLASE47"/>
</dbReference>
<feature type="active site" description="Proton donor" evidence="5">
    <location>
        <position position="109"/>
    </location>
</feature>
<dbReference type="InterPro" id="IPR044674">
    <property type="entry name" value="EDEM1/2/3"/>
</dbReference>
<evidence type="ECO:0000256" key="1">
    <source>
        <dbReference type="ARBA" id="ARBA00004240"/>
    </source>
</evidence>
<reference evidence="10" key="2">
    <citation type="submission" date="2019-11" db="UniProtKB">
        <authorList>
            <consortium name="WormBaseParasite"/>
        </authorList>
    </citation>
    <scope>IDENTIFICATION</scope>
    <source>
        <strain evidence="10">Puerto Rican</strain>
    </source>
</reference>